<dbReference type="PANTHER" id="PTHR12714">
    <property type="entry name" value="PROTEIN-S ISOPRENYLCYSTEINE O-METHYLTRANSFERASE"/>
    <property type="match status" value="1"/>
</dbReference>
<protein>
    <submittedName>
        <fullName evidence="6">Protein-S-isoprenylcysteine O-methyltransferase Ste14</fullName>
    </submittedName>
</protein>
<dbReference type="AlphaFoldDB" id="A0A1H6VI44"/>
<gene>
    <name evidence="6" type="ORF">SAMN05192553_10289</name>
</gene>
<comment type="subcellular location">
    <subcellularLocation>
        <location evidence="1">Endomembrane system</location>
        <topology evidence="1">Multi-pass membrane protein</topology>
    </subcellularLocation>
</comment>
<dbReference type="Proteomes" id="UP000199403">
    <property type="component" value="Unassembled WGS sequence"/>
</dbReference>
<dbReference type="GO" id="GO:0032259">
    <property type="term" value="P:methylation"/>
    <property type="evidence" value="ECO:0007669"/>
    <property type="project" value="UniProtKB-KW"/>
</dbReference>
<dbReference type="EMBL" id="FNZH01000002">
    <property type="protein sequence ID" value="SEJ04233.1"/>
    <property type="molecule type" value="Genomic_DNA"/>
</dbReference>
<evidence type="ECO:0000256" key="2">
    <source>
        <dbReference type="ARBA" id="ARBA00022692"/>
    </source>
</evidence>
<keyword evidence="2 5" id="KW-0812">Transmembrane</keyword>
<reference evidence="7" key="1">
    <citation type="submission" date="2016-10" db="EMBL/GenBank/DDBJ databases">
        <authorList>
            <person name="Varghese N."/>
            <person name="Submissions S."/>
        </authorList>
    </citation>
    <scope>NUCLEOTIDE SEQUENCE [LARGE SCALE GENOMIC DNA]</scope>
    <source>
        <strain evidence="7">IBRC-M 10761</strain>
    </source>
</reference>
<dbReference type="PANTHER" id="PTHR12714:SF9">
    <property type="entry name" value="PROTEIN-S-ISOPRENYLCYSTEINE O-METHYLTRANSFERASE"/>
    <property type="match status" value="1"/>
</dbReference>
<keyword evidence="7" id="KW-1185">Reference proteome</keyword>
<dbReference type="Pfam" id="PF04191">
    <property type="entry name" value="PEMT"/>
    <property type="match status" value="1"/>
</dbReference>
<dbReference type="InterPro" id="IPR007318">
    <property type="entry name" value="Phopholipid_MeTrfase"/>
</dbReference>
<evidence type="ECO:0000256" key="3">
    <source>
        <dbReference type="ARBA" id="ARBA00022989"/>
    </source>
</evidence>
<evidence type="ECO:0000313" key="6">
    <source>
        <dbReference type="EMBL" id="SEJ04233.1"/>
    </source>
</evidence>
<dbReference type="GO" id="GO:0012505">
    <property type="term" value="C:endomembrane system"/>
    <property type="evidence" value="ECO:0007669"/>
    <property type="project" value="UniProtKB-SubCell"/>
</dbReference>
<sequence length="195" mass="22408">MEYLILGFGWVLFYGSHTFLASLNIKRKIRSLLKGLYKWYRLAYSVFSGLFFLGLFFYAGSISSQSLFAPGPGSTYLGFMFATFGTIICVKSMRRVSVTRFIGLRPQDDIAETEPLVTEGWYRHLRHPLYAGLILIFVGYFLYVPNWASLIHLIALLAYLPLGIHFEEQKLLEVYGQEYAAYKTDVPAIIPRFQK</sequence>
<feature type="transmembrane region" description="Helical" evidence="5">
    <location>
        <begin position="127"/>
        <end position="143"/>
    </location>
</feature>
<organism evidence="6 7">
    <name type="scientific">Cyclobacterium xiamenense</name>
    <dbReference type="NCBI Taxonomy" id="1297121"/>
    <lineage>
        <taxon>Bacteria</taxon>
        <taxon>Pseudomonadati</taxon>
        <taxon>Bacteroidota</taxon>
        <taxon>Cytophagia</taxon>
        <taxon>Cytophagales</taxon>
        <taxon>Cyclobacteriaceae</taxon>
        <taxon>Cyclobacterium</taxon>
    </lineage>
</organism>
<evidence type="ECO:0000256" key="4">
    <source>
        <dbReference type="ARBA" id="ARBA00023136"/>
    </source>
</evidence>
<keyword evidence="4 5" id="KW-0472">Membrane</keyword>
<dbReference type="STRING" id="1416801.SAMN05192553_10289"/>
<evidence type="ECO:0000313" key="7">
    <source>
        <dbReference type="Proteomes" id="UP000199403"/>
    </source>
</evidence>
<dbReference type="Gene3D" id="1.20.120.1630">
    <property type="match status" value="1"/>
</dbReference>
<keyword evidence="6" id="KW-0808">Transferase</keyword>
<name>A0A1H6VI44_9BACT</name>
<dbReference type="RefSeq" id="WP_092170532.1">
    <property type="nucleotide sequence ID" value="NZ_FNZH01000002.1"/>
</dbReference>
<keyword evidence="3 5" id="KW-1133">Transmembrane helix</keyword>
<keyword evidence="6" id="KW-0489">Methyltransferase</keyword>
<dbReference type="OrthoDB" id="9809773at2"/>
<proteinExistence type="predicted"/>
<feature type="transmembrane region" description="Helical" evidence="5">
    <location>
        <begin position="6"/>
        <end position="23"/>
    </location>
</feature>
<feature type="transmembrane region" description="Helical" evidence="5">
    <location>
        <begin position="73"/>
        <end position="90"/>
    </location>
</feature>
<accession>A0A1H6VI44</accession>
<evidence type="ECO:0000256" key="1">
    <source>
        <dbReference type="ARBA" id="ARBA00004127"/>
    </source>
</evidence>
<evidence type="ECO:0000256" key="5">
    <source>
        <dbReference type="SAM" id="Phobius"/>
    </source>
</evidence>
<feature type="transmembrane region" description="Helical" evidence="5">
    <location>
        <begin position="43"/>
        <end position="61"/>
    </location>
</feature>
<dbReference type="GO" id="GO:0008168">
    <property type="term" value="F:methyltransferase activity"/>
    <property type="evidence" value="ECO:0007669"/>
    <property type="project" value="UniProtKB-KW"/>
</dbReference>